<dbReference type="InterPro" id="IPR011006">
    <property type="entry name" value="CheY-like_superfamily"/>
</dbReference>
<keyword evidence="1" id="KW-0597">Phosphoprotein</keyword>
<keyword evidence="5" id="KW-1185">Reference proteome</keyword>
<gene>
    <name evidence="4" type="ORF">SAMN05421761_101126</name>
</gene>
<evidence type="ECO:0000313" key="5">
    <source>
        <dbReference type="Proteomes" id="UP000186026"/>
    </source>
</evidence>
<evidence type="ECO:0000259" key="3">
    <source>
        <dbReference type="PROSITE" id="PS50930"/>
    </source>
</evidence>
<accession>A0A1N7JLN1</accession>
<organism evidence="4 5">
    <name type="scientific">Belliella pelovolcani</name>
    <dbReference type="NCBI Taxonomy" id="529505"/>
    <lineage>
        <taxon>Bacteria</taxon>
        <taxon>Pseudomonadati</taxon>
        <taxon>Bacteroidota</taxon>
        <taxon>Cytophagia</taxon>
        <taxon>Cytophagales</taxon>
        <taxon>Cyclobacteriaceae</taxon>
        <taxon>Belliella</taxon>
    </lineage>
</organism>
<proteinExistence type="predicted"/>
<dbReference type="PANTHER" id="PTHR37299:SF1">
    <property type="entry name" value="STAGE 0 SPORULATION PROTEIN A HOMOLOG"/>
    <property type="match status" value="1"/>
</dbReference>
<dbReference type="GO" id="GO:0003677">
    <property type="term" value="F:DNA binding"/>
    <property type="evidence" value="ECO:0007669"/>
    <property type="project" value="InterPro"/>
</dbReference>
<dbReference type="Gene3D" id="2.40.50.1020">
    <property type="entry name" value="LytTr DNA-binding domain"/>
    <property type="match status" value="1"/>
</dbReference>
<dbReference type="PROSITE" id="PS50110">
    <property type="entry name" value="RESPONSE_REGULATORY"/>
    <property type="match status" value="1"/>
</dbReference>
<dbReference type="PROSITE" id="PS50930">
    <property type="entry name" value="HTH_LYTTR"/>
    <property type="match status" value="1"/>
</dbReference>
<name>A0A1N7JLN1_9BACT</name>
<evidence type="ECO:0000313" key="4">
    <source>
        <dbReference type="EMBL" id="SIS50249.1"/>
    </source>
</evidence>
<dbReference type="Pfam" id="PF00072">
    <property type="entry name" value="Response_reg"/>
    <property type="match status" value="1"/>
</dbReference>
<dbReference type="CDD" id="cd17534">
    <property type="entry name" value="REC_DC-like"/>
    <property type="match status" value="1"/>
</dbReference>
<sequence>MEIQNSSTKTRVLIVEDELVIAEDLKDILEELGYEVCGIAISAREALAMIEEFNPDLALLDIHIKGGKDGIELAADINANYHLPFIIVSSYSDMQTLERAKGVHPYGYLVKPYNEREIFAGIEMALANFAKEQDRKGRSERSEDFVLKDSLFIRTNGMLVKLKFTDIIYFEADANYTQVYTRDKKYVIRSILKELESKLDPNRFARVHKSFLINLEEIESIQADAVQIAGKEIPISRNQYSWLLHQIKML</sequence>
<dbReference type="InterPro" id="IPR007492">
    <property type="entry name" value="LytTR_DNA-bd_dom"/>
</dbReference>
<dbReference type="EMBL" id="FTOP01000001">
    <property type="protein sequence ID" value="SIS50249.1"/>
    <property type="molecule type" value="Genomic_DNA"/>
</dbReference>
<dbReference type="SUPFAM" id="SSF52172">
    <property type="entry name" value="CheY-like"/>
    <property type="match status" value="1"/>
</dbReference>
<dbReference type="SMART" id="SM00448">
    <property type="entry name" value="REC"/>
    <property type="match status" value="1"/>
</dbReference>
<feature type="domain" description="Response regulatory" evidence="2">
    <location>
        <begin position="11"/>
        <end position="126"/>
    </location>
</feature>
<dbReference type="AlphaFoldDB" id="A0A1N7JLN1"/>
<evidence type="ECO:0000259" key="2">
    <source>
        <dbReference type="PROSITE" id="PS50110"/>
    </source>
</evidence>
<dbReference type="GO" id="GO:0000156">
    <property type="term" value="F:phosphorelay response regulator activity"/>
    <property type="evidence" value="ECO:0007669"/>
    <property type="project" value="InterPro"/>
</dbReference>
<dbReference type="InterPro" id="IPR001789">
    <property type="entry name" value="Sig_transdc_resp-reg_receiver"/>
</dbReference>
<protein>
    <submittedName>
        <fullName evidence="4">Two component transcriptional regulator, LytTR family</fullName>
    </submittedName>
</protein>
<reference evidence="5" key="1">
    <citation type="submission" date="2017-01" db="EMBL/GenBank/DDBJ databases">
        <authorList>
            <person name="Varghese N."/>
            <person name="Submissions S."/>
        </authorList>
    </citation>
    <scope>NUCLEOTIDE SEQUENCE [LARGE SCALE GENOMIC DNA]</scope>
    <source>
        <strain evidence="5">DSM 46698</strain>
    </source>
</reference>
<dbReference type="OrthoDB" id="1646880at2"/>
<dbReference type="PANTHER" id="PTHR37299">
    <property type="entry name" value="TRANSCRIPTIONAL REGULATOR-RELATED"/>
    <property type="match status" value="1"/>
</dbReference>
<dbReference type="Pfam" id="PF04397">
    <property type="entry name" value="LytTR"/>
    <property type="match status" value="1"/>
</dbReference>
<dbReference type="RefSeq" id="WP_076497544.1">
    <property type="nucleotide sequence ID" value="NZ_FTOP01000001.1"/>
</dbReference>
<dbReference type="InterPro" id="IPR046947">
    <property type="entry name" value="LytR-like"/>
</dbReference>
<evidence type="ECO:0000256" key="1">
    <source>
        <dbReference type="PROSITE-ProRule" id="PRU00169"/>
    </source>
</evidence>
<feature type="domain" description="HTH LytTR-type" evidence="3">
    <location>
        <begin position="151"/>
        <end position="249"/>
    </location>
</feature>
<dbReference type="Proteomes" id="UP000186026">
    <property type="component" value="Unassembled WGS sequence"/>
</dbReference>
<dbReference type="STRING" id="529505.SAMN05421761_101126"/>
<dbReference type="Gene3D" id="3.40.50.2300">
    <property type="match status" value="1"/>
</dbReference>
<feature type="modified residue" description="4-aspartylphosphate" evidence="1">
    <location>
        <position position="61"/>
    </location>
</feature>
<dbReference type="SMART" id="SM00850">
    <property type="entry name" value="LytTR"/>
    <property type="match status" value="1"/>
</dbReference>